<dbReference type="Gene3D" id="3.40.50.300">
    <property type="entry name" value="P-loop containing nucleotide triphosphate hydrolases"/>
    <property type="match status" value="1"/>
</dbReference>
<evidence type="ECO:0000256" key="7">
    <source>
        <dbReference type="ARBA" id="ARBA00022989"/>
    </source>
</evidence>
<evidence type="ECO:0000256" key="5">
    <source>
        <dbReference type="ARBA" id="ARBA00022741"/>
    </source>
</evidence>
<feature type="domain" description="ABC transmembrane type-1" evidence="11">
    <location>
        <begin position="37"/>
        <end position="333"/>
    </location>
</feature>
<feature type="transmembrane region" description="Helical" evidence="9">
    <location>
        <begin position="163"/>
        <end position="182"/>
    </location>
</feature>
<keyword evidence="8 9" id="KW-0472">Membrane</keyword>
<dbReference type="GO" id="GO:0016887">
    <property type="term" value="F:ATP hydrolysis activity"/>
    <property type="evidence" value="ECO:0007669"/>
    <property type="project" value="InterPro"/>
</dbReference>
<keyword evidence="3" id="KW-1003">Cell membrane</keyword>
<keyword evidence="5" id="KW-0547">Nucleotide-binding</keyword>
<evidence type="ECO:0000256" key="6">
    <source>
        <dbReference type="ARBA" id="ARBA00022840"/>
    </source>
</evidence>
<dbReference type="Pfam" id="PF00664">
    <property type="entry name" value="ABC_membrane"/>
    <property type="match status" value="1"/>
</dbReference>
<dbReference type="InterPro" id="IPR039421">
    <property type="entry name" value="Type_1_exporter"/>
</dbReference>
<dbReference type="SUPFAM" id="SSF52540">
    <property type="entry name" value="P-loop containing nucleoside triphosphate hydrolases"/>
    <property type="match status" value="1"/>
</dbReference>
<feature type="domain" description="ABC transporter" evidence="10">
    <location>
        <begin position="367"/>
        <end position="599"/>
    </location>
</feature>
<dbReference type="PANTHER" id="PTHR24221:SF587">
    <property type="entry name" value="ABC TRANSPORTER RELATED"/>
    <property type="match status" value="1"/>
</dbReference>
<feature type="transmembrane region" description="Helical" evidence="9">
    <location>
        <begin position="188"/>
        <end position="210"/>
    </location>
</feature>
<evidence type="ECO:0000259" key="10">
    <source>
        <dbReference type="PROSITE" id="PS50893"/>
    </source>
</evidence>
<keyword evidence="4 9" id="KW-0812">Transmembrane</keyword>
<dbReference type="FunFam" id="3.40.50.300:FF:000221">
    <property type="entry name" value="Multidrug ABC transporter ATP-binding protein"/>
    <property type="match status" value="1"/>
</dbReference>
<dbReference type="InterPro" id="IPR036640">
    <property type="entry name" value="ABC1_TM_sf"/>
</dbReference>
<gene>
    <name evidence="12" type="ORF">IAA84_11950</name>
</gene>
<dbReference type="PANTHER" id="PTHR24221">
    <property type="entry name" value="ATP-BINDING CASSETTE SUB-FAMILY B"/>
    <property type="match status" value="1"/>
</dbReference>
<name>A0A9D1K885_9FIRM</name>
<evidence type="ECO:0000256" key="9">
    <source>
        <dbReference type="SAM" id="Phobius"/>
    </source>
</evidence>
<dbReference type="Gene3D" id="1.20.1560.10">
    <property type="entry name" value="ABC transporter type 1, transmembrane domain"/>
    <property type="match status" value="1"/>
</dbReference>
<dbReference type="PROSITE" id="PS50893">
    <property type="entry name" value="ABC_TRANSPORTER_2"/>
    <property type="match status" value="1"/>
</dbReference>
<dbReference type="PROSITE" id="PS50929">
    <property type="entry name" value="ABC_TM1F"/>
    <property type="match status" value="1"/>
</dbReference>
<keyword evidence="7 9" id="KW-1133">Transmembrane helix</keyword>
<evidence type="ECO:0000313" key="12">
    <source>
        <dbReference type="EMBL" id="HIS93718.1"/>
    </source>
</evidence>
<dbReference type="CDD" id="cd03254">
    <property type="entry name" value="ABCC_Glucan_exporter_like"/>
    <property type="match status" value="1"/>
</dbReference>
<evidence type="ECO:0000256" key="2">
    <source>
        <dbReference type="ARBA" id="ARBA00022448"/>
    </source>
</evidence>
<keyword evidence="2" id="KW-0813">Transport</keyword>
<evidence type="ECO:0000256" key="8">
    <source>
        <dbReference type="ARBA" id="ARBA00023136"/>
    </source>
</evidence>
<dbReference type="Pfam" id="PF00005">
    <property type="entry name" value="ABC_tran"/>
    <property type="match status" value="1"/>
</dbReference>
<dbReference type="SUPFAM" id="SSF90123">
    <property type="entry name" value="ABC transporter transmembrane region"/>
    <property type="match status" value="1"/>
</dbReference>
<evidence type="ECO:0000313" key="13">
    <source>
        <dbReference type="Proteomes" id="UP000824140"/>
    </source>
</evidence>
<dbReference type="SMART" id="SM00382">
    <property type="entry name" value="AAA"/>
    <property type="match status" value="1"/>
</dbReference>
<accession>A0A9D1K885</accession>
<dbReference type="Proteomes" id="UP000824140">
    <property type="component" value="Unassembled WGS sequence"/>
</dbReference>
<feature type="transmembrane region" description="Helical" evidence="9">
    <location>
        <begin position="278"/>
        <end position="295"/>
    </location>
</feature>
<dbReference type="AlphaFoldDB" id="A0A9D1K885"/>
<dbReference type="EMBL" id="DVJN01000224">
    <property type="protein sequence ID" value="HIS93718.1"/>
    <property type="molecule type" value="Genomic_DNA"/>
</dbReference>
<proteinExistence type="predicted"/>
<evidence type="ECO:0000259" key="11">
    <source>
        <dbReference type="PROSITE" id="PS50929"/>
    </source>
</evidence>
<evidence type="ECO:0000256" key="3">
    <source>
        <dbReference type="ARBA" id="ARBA00022475"/>
    </source>
</evidence>
<comment type="subcellular location">
    <subcellularLocation>
        <location evidence="1">Cell membrane</location>
        <topology evidence="1">Multi-pass membrane protein</topology>
    </subcellularLocation>
</comment>
<feature type="transmembrane region" description="Helical" evidence="9">
    <location>
        <begin position="90"/>
        <end position="111"/>
    </location>
</feature>
<reference evidence="12" key="2">
    <citation type="journal article" date="2021" name="PeerJ">
        <title>Extensive microbial diversity within the chicken gut microbiome revealed by metagenomics and culture.</title>
        <authorList>
            <person name="Gilroy R."/>
            <person name="Ravi A."/>
            <person name="Getino M."/>
            <person name="Pursley I."/>
            <person name="Horton D.L."/>
            <person name="Alikhan N.F."/>
            <person name="Baker D."/>
            <person name="Gharbi K."/>
            <person name="Hall N."/>
            <person name="Watson M."/>
            <person name="Adriaenssens E.M."/>
            <person name="Foster-Nyarko E."/>
            <person name="Jarju S."/>
            <person name="Secka A."/>
            <person name="Antonio M."/>
            <person name="Oren A."/>
            <person name="Chaudhuri R.R."/>
            <person name="La Ragione R."/>
            <person name="Hildebrand F."/>
            <person name="Pallen M.J."/>
        </authorList>
    </citation>
    <scope>NUCLEOTIDE SEQUENCE</scope>
    <source>
        <strain evidence="12">13766</strain>
    </source>
</reference>
<dbReference type="InterPro" id="IPR003593">
    <property type="entry name" value="AAA+_ATPase"/>
</dbReference>
<evidence type="ECO:0000256" key="4">
    <source>
        <dbReference type="ARBA" id="ARBA00022692"/>
    </source>
</evidence>
<dbReference type="GO" id="GO:0005886">
    <property type="term" value="C:plasma membrane"/>
    <property type="evidence" value="ECO:0007669"/>
    <property type="project" value="UniProtKB-SubCell"/>
</dbReference>
<keyword evidence="6 12" id="KW-0067">ATP-binding</keyword>
<comment type="caution">
    <text evidence="12">The sequence shown here is derived from an EMBL/GenBank/DDBJ whole genome shotgun (WGS) entry which is preliminary data.</text>
</comment>
<dbReference type="CDD" id="cd18544">
    <property type="entry name" value="ABC_6TM_TmrA_like"/>
    <property type="match status" value="1"/>
</dbReference>
<dbReference type="InterPro" id="IPR011527">
    <property type="entry name" value="ABC1_TM_dom"/>
</dbReference>
<organism evidence="12 13">
    <name type="scientific">Candidatus Alectryocaccomicrobium excrementavium</name>
    <dbReference type="NCBI Taxonomy" id="2840668"/>
    <lineage>
        <taxon>Bacteria</taxon>
        <taxon>Bacillati</taxon>
        <taxon>Bacillota</taxon>
        <taxon>Clostridia</taxon>
        <taxon>Candidatus Alectryocaccomicrobium</taxon>
    </lineage>
</organism>
<reference evidence="12" key="1">
    <citation type="submission" date="2020-10" db="EMBL/GenBank/DDBJ databases">
        <authorList>
            <person name="Gilroy R."/>
        </authorList>
    </citation>
    <scope>NUCLEOTIDE SEQUENCE</scope>
    <source>
        <strain evidence="12">13766</strain>
    </source>
</reference>
<protein>
    <submittedName>
        <fullName evidence="12">ABC transporter ATP-binding protein</fullName>
    </submittedName>
</protein>
<dbReference type="GO" id="GO:0005524">
    <property type="term" value="F:ATP binding"/>
    <property type="evidence" value="ECO:0007669"/>
    <property type="project" value="UniProtKB-KW"/>
</dbReference>
<dbReference type="InterPro" id="IPR003439">
    <property type="entry name" value="ABC_transporter-like_ATP-bd"/>
</dbReference>
<dbReference type="GO" id="GO:0140359">
    <property type="term" value="F:ABC-type transporter activity"/>
    <property type="evidence" value="ECO:0007669"/>
    <property type="project" value="InterPro"/>
</dbReference>
<sequence>MPKCGTSKRRKNMQLREKSHVVKPLLGLMRPYVPQILLCVVLVMLFNGADLIKPWIMEIAVDDYLTAMVAGEPVQTGGFFLFQSLTGLGVSYFLVVIVGALASVLQARLLARVCQSILNTMRLKLFDHIHRLRLTDLDDIGSGRLLTRATNDVEALNEFYNDVLIGLFRDIFLLIGIIVMMLNMNWRLALMAFTAVPLILIITFLCRGALHRNFVKMKALISRINGFIAESLSGIRVIQAFGREKEKYDELHDLNLKYRKTTMTQVAINSFMRPVMEVVNALAIVLILLFGWHLAGQNTGAVEVGVLFAFTTYIKQFFEPINDLAEKYNSVQSAMVSADRIFSLLNDGRTLEDLDAPGHEAAIVGRVEFRDVWFAYVGEDWVLKGLSFTAEPGEKLAFVGATGAGKTTVINLLSRFYTPQRGQILIDGVPIEEWTLPCLRSQIAVVLQDVFLFAGTIADNVRVHADITDENIERALALSHASEFVNRLGGIHAQVAERGATFSTGERQLLSFARAIAHQPAILVLDEATANIDSKTELLVQRSIESISEGRTAIFIAHRLSTIRNCDKIFVLDHGEVIESGSHEELMAKNGAYAKMVAGVEA</sequence>
<evidence type="ECO:0000256" key="1">
    <source>
        <dbReference type="ARBA" id="ARBA00004651"/>
    </source>
</evidence>
<dbReference type="InterPro" id="IPR027417">
    <property type="entry name" value="P-loop_NTPase"/>
</dbReference>